<dbReference type="RefSeq" id="XP_016762112.1">
    <property type="nucleotide sequence ID" value="XM_016901905.1"/>
</dbReference>
<dbReference type="EMBL" id="KB456262">
    <property type="protein sequence ID" value="EMF13991.1"/>
    <property type="molecule type" value="Genomic_DNA"/>
</dbReference>
<evidence type="ECO:0000313" key="3">
    <source>
        <dbReference type="Proteomes" id="UP000016931"/>
    </source>
</evidence>
<evidence type="ECO:0000256" key="1">
    <source>
        <dbReference type="SAM" id="MobiDB-lite"/>
    </source>
</evidence>
<feature type="region of interest" description="Disordered" evidence="1">
    <location>
        <begin position="69"/>
        <end position="112"/>
    </location>
</feature>
<protein>
    <submittedName>
        <fullName evidence="2">Uncharacterized protein</fullName>
    </submittedName>
</protein>
<reference evidence="2 3" key="1">
    <citation type="journal article" date="2012" name="PLoS Pathog.">
        <title>Diverse lifestyles and strategies of plant pathogenesis encoded in the genomes of eighteen Dothideomycetes fungi.</title>
        <authorList>
            <person name="Ohm R.A."/>
            <person name="Feau N."/>
            <person name="Henrissat B."/>
            <person name="Schoch C.L."/>
            <person name="Horwitz B.A."/>
            <person name="Barry K.W."/>
            <person name="Condon B.J."/>
            <person name="Copeland A.C."/>
            <person name="Dhillon B."/>
            <person name="Glaser F."/>
            <person name="Hesse C.N."/>
            <person name="Kosti I."/>
            <person name="LaButti K."/>
            <person name="Lindquist E.A."/>
            <person name="Lucas S."/>
            <person name="Salamov A.A."/>
            <person name="Bradshaw R.E."/>
            <person name="Ciuffetti L."/>
            <person name="Hamelin R.C."/>
            <person name="Kema G.H.J."/>
            <person name="Lawrence C."/>
            <person name="Scott J.A."/>
            <person name="Spatafora J.W."/>
            <person name="Turgeon B.G."/>
            <person name="de Wit P.J.G.M."/>
            <person name="Zhong S."/>
            <person name="Goodwin S.B."/>
            <person name="Grigoriev I.V."/>
        </authorList>
    </citation>
    <scope>NUCLEOTIDE SEQUENCE [LARGE SCALE GENOMIC DNA]</scope>
    <source>
        <strain evidence="2 3">SO2202</strain>
    </source>
</reference>
<keyword evidence="3" id="KW-1185">Reference proteome</keyword>
<feature type="non-terminal residue" evidence="2">
    <location>
        <position position="112"/>
    </location>
</feature>
<dbReference type="Proteomes" id="UP000016931">
    <property type="component" value="Unassembled WGS sequence"/>
</dbReference>
<proteinExistence type="predicted"/>
<feature type="compositionally biased region" description="Polar residues" evidence="1">
    <location>
        <begin position="81"/>
        <end position="90"/>
    </location>
</feature>
<evidence type="ECO:0000313" key="2">
    <source>
        <dbReference type="EMBL" id="EMF13991.1"/>
    </source>
</evidence>
<gene>
    <name evidence="2" type="ORF">SEPMUDRAFT_124302</name>
</gene>
<accession>M3C126</accession>
<dbReference type="GeneID" id="27899042"/>
<dbReference type="HOGENOM" id="CLU_2151870_0_0_1"/>
<organism evidence="2 3">
    <name type="scientific">Sphaerulina musiva (strain SO2202)</name>
    <name type="common">Poplar stem canker fungus</name>
    <name type="synonym">Septoria musiva</name>
    <dbReference type="NCBI Taxonomy" id="692275"/>
    <lineage>
        <taxon>Eukaryota</taxon>
        <taxon>Fungi</taxon>
        <taxon>Dikarya</taxon>
        <taxon>Ascomycota</taxon>
        <taxon>Pezizomycotina</taxon>
        <taxon>Dothideomycetes</taxon>
        <taxon>Dothideomycetidae</taxon>
        <taxon>Mycosphaerellales</taxon>
        <taxon>Mycosphaerellaceae</taxon>
        <taxon>Sphaerulina</taxon>
    </lineage>
</organism>
<dbReference type="AlphaFoldDB" id="M3C126"/>
<name>M3C126_SPHMS</name>
<sequence>MAVLAAYGVEKSEQQVASALGKLTKLSWYVCNPLILLPAAVYRCVPGIDGELPLTNMLSYRITMPVDPSQKQFETPRIQPVQGSGHSTLNAAAHSANFSKEKKRDQNPAGSL</sequence>